<dbReference type="EMBL" id="CACQ02003177">
    <property type="protein sequence ID" value="CCF38828.1"/>
    <property type="molecule type" value="Genomic_DNA"/>
</dbReference>
<dbReference type="Pfam" id="PF14420">
    <property type="entry name" value="Clr5"/>
    <property type="match status" value="1"/>
</dbReference>
<evidence type="ECO:0000313" key="3">
    <source>
        <dbReference type="EMBL" id="CCF38828.1"/>
    </source>
</evidence>
<evidence type="ECO:0000313" key="4">
    <source>
        <dbReference type="Proteomes" id="UP000007174"/>
    </source>
</evidence>
<proteinExistence type="predicted"/>
<protein>
    <recommendedName>
        <fullName evidence="2">Clr5 domain-containing protein</fullName>
    </recommendedName>
</protein>
<accession>H1VF25</accession>
<feature type="region of interest" description="Disordered" evidence="1">
    <location>
        <begin position="1"/>
        <end position="36"/>
    </location>
</feature>
<dbReference type="InterPro" id="IPR025676">
    <property type="entry name" value="Clr5_dom"/>
</dbReference>
<dbReference type="PANTHER" id="PTHR38788:SF3">
    <property type="entry name" value="CLR5 DOMAIN-CONTAINING PROTEIN"/>
    <property type="match status" value="1"/>
</dbReference>
<evidence type="ECO:0000259" key="2">
    <source>
        <dbReference type="Pfam" id="PF14420"/>
    </source>
</evidence>
<dbReference type="AlphaFoldDB" id="H1VF25"/>
<dbReference type="Proteomes" id="UP000007174">
    <property type="component" value="Unassembled WGS sequence"/>
</dbReference>
<evidence type="ECO:0000256" key="1">
    <source>
        <dbReference type="SAM" id="MobiDB-lite"/>
    </source>
</evidence>
<feature type="domain" description="Clr5" evidence="2">
    <location>
        <begin position="37"/>
        <end position="75"/>
    </location>
</feature>
<sequence>MLAPTMVVSAKKASTDSEVDGKASPGQPAKPRKRVPAEIWETKRPIITRLYQEEKKSLKEVMETMQRDYHFVATIWKWGLDKKLKGDEVLAIMLLKRDRDMLRRPTEFRIRGQPVDLENISRQPSR</sequence>
<name>H1VF25_COLHI</name>
<gene>
    <name evidence="3" type="ORF">CH063_09818</name>
</gene>
<dbReference type="VEuPathDB" id="FungiDB:CH63R_13053"/>
<dbReference type="eggNOG" id="ENOG502RZNG">
    <property type="taxonomic scope" value="Eukaryota"/>
</dbReference>
<dbReference type="HOGENOM" id="CLU_1981485_0_0_1"/>
<reference evidence="4" key="1">
    <citation type="journal article" date="2012" name="Nat. Genet.">
        <title>Lifestyle transitions in plant pathogenic Colletotrichum fungi deciphered by genome and transcriptome analyses.</title>
        <authorList>
            <person name="O'Connell R.J."/>
            <person name="Thon M.R."/>
            <person name="Hacquard S."/>
            <person name="Amyotte S.G."/>
            <person name="Kleemann J."/>
            <person name="Torres M.F."/>
            <person name="Damm U."/>
            <person name="Buiate E.A."/>
            <person name="Epstein L."/>
            <person name="Alkan N."/>
            <person name="Altmueller J."/>
            <person name="Alvarado-Balderrama L."/>
            <person name="Bauser C.A."/>
            <person name="Becker C."/>
            <person name="Birren B.W."/>
            <person name="Chen Z."/>
            <person name="Choi J."/>
            <person name="Crouch J.A."/>
            <person name="Duvick J.P."/>
            <person name="Farman M.A."/>
            <person name="Gan P."/>
            <person name="Heiman D."/>
            <person name="Henrissat B."/>
            <person name="Howard R.J."/>
            <person name="Kabbage M."/>
            <person name="Koch C."/>
            <person name="Kracher B."/>
            <person name="Kubo Y."/>
            <person name="Law A.D."/>
            <person name="Lebrun M.-H."/>
            <person name="Lee Y.-H."/>
            <person name="Miyara I."/>
            <person name="Moore N."/>
            <person name="Neumann U."/>
            <person name="Nordstroem K."/>
            <person name="Panaccione D.G."/>
            <person name="Panstruga R."/>
            <person name="Place M."/>
            <person name="Proctor R.H."/>
            <person name="Prusky D."/>
            <person name="Rech G."/>
            <person name="Reinhardt R."/>
            <person name="Rollins J.A."/>
            <person name="Rounsley S."/>
            <person name="Schardl C.L."/>
            <person name="Schwartz D.C."/>
            <person name="Shenoy N."/>
            <person name="Shirasu K."/>
            <person name="Sikhakolli U.R."/>
            <person name="Stueber K."/>
            <person name="Sukno S.A."/>
            <person name="Sweigard J.A."/>
            <person name="Takano Y."/>
            <person name="Takahara H."/>
            <person name="Trail F."/>
            <person name="van der Does H.C."/>
            <person name="Voll L.M."/>
            <person name="Will I."/>
            <person name="Young S."/>
            <person name="Zeng Q."/>
            <person name="Zhang J."/>
            <person name="Zhou S."/>
            <person name="Dickman M.B."/>
            <person name="Schulze-Lefert P."/>
            <person name="Ver Loren van Themaat E."/>
            <person name="Ma L.-J."/>
            <person name="Vaillancourt L.J."/>
        </authorList>
    </citation>
    <scope>NUCLEOTIDE SEQUENCE [LARGE SCALE GENOMIC DNA]</scope>
    <source>
        <strain evidence="4">IMI 349063</strain>
    </source>
</reference>
<dbReference type="STRING" id="759273.H1VF25"/>
<dbReference type="PANTHER" id="PTHR38788">
    <property type="entry name" value="CLR5 DOMAIN-CONTAINING PROTEIN"/>
    <property type="match status" value="1"/>
</dbReference>
<organism evidence="3 4">
    <name type="scientific">Colletotrichum higginsianum (strain IMI 349063)</name>
    <name type="common">Crucifer anthracnose fungus</name>
    <dbReference type="NCBI Taxonomy" id="759273"/>
    <lineage>
        <taxon>Eukaryota</taxon>
        <taxon>Fungi</taxon>
        <taxon>Dikarya</taxon>
        <taxon>Ascomycota</taxon>
        <taxon>Pezizomycotina</taxon>
        <taxon>Sordariomycetes</taxon>
        <taxon>Hypocreomycetidae</taxon>
        <taxon>Glomerellales</taxon>
        <taxon>Glomerellaceae</taxon>
        <taxon>Colletotrichum</taxon>
        <taxon>Colletotrichum destructivum species complex</taxon>
    </lineage>
</organism>